<dbReference type="NCBIfam" id="NF009586">
    <property type="entry name" value="PRK13026.1"/>
    <property type="match status" value="1"/>
</dbReference>
<dbReference type="InterPro" id="IPR009100">
    <property type="entry name" value="AcylCoA_DH/oxidase_NM_dom_sf"/>
</dbReference>
<dbReference type="InterPro" id="IPR037069">
    <property type="entry name" value="AcylCoA_DH/ox_N_sf"/>
</dbReference>
<reference evidence="16 17" key="1">
    <citation type="submission" date="2020-07" db="EMBL/GenBank/DDBJ databases">
        <title>Taxonomic revisions and descriptions of new bacterial species based on genomic comparisons in the high-G+C-content subgroup of the family Alcaligenaceae.</title>
        <authorList>
            <person name="Szabo A."/>
            <person name="Felfoldi T."/>
        </authorList>
    </citation>
    <scope>NUCLEOTIDE SEQUENCE [LARGE SCALE GENOMIC DNA]</scope>
    <source>
        <strain evidence="16 17">LMG 24012</strain>
    </source>
</reference>
<evidence type="ECO:0000259" key="13">
    <source>
        <dbReference type="Pfam" id="PF02770"/>
    </source>
</evidence>
<dbReference type="GO" id="GO:0004466">
    <property type="term" value="F:long-chain fatty acyl-CoA dehydrogenase activity"/>
    <property type="evidence" value="ECO:0007669"/>
    <property type="project" value="UniProtKB-EC"/>
</dbReference>
<dbReference type="RefSeq" id="WP_180153956.1">
    <property type="nucleotide sequence ID" value="NZ_JACCEM010000002.1"/>
</dbReference>
<evidence type="ECO:0000259" key="15">
    <source>
        <dbReference type="Pfam" id="PF09317"/>
    </source>
</evidence>
<keyword evidence="9" id="KW-0560">Oxidoreductase</keyword>
<accession>A0A853FS27</accession>
<dbReference type="EC" id="1.3.8.8" evidence="5"/>
<dbReference type="InterPro" id="IPR006091">
    <property type="entry name" value="Acyl-CoA_Oxase/DH_mid-dom"/>
</dbReference>
<dbReference type="GO" id="GO:0033539">
    <property type="term" value="P:fatty acid beta-oxidation using acyl-CoA dehydrogenase"/>
    <property type="evidence" value="ECO:0007669"/>
    <property type="project" value="InterPro"/>
</dbReference>
<evidence type="ECO:0000259" key="12">
    <source>
        <dbReference type="Pfam" id="PF00441"/>
    </source>
</evidence>
<feature type="domain" description="Acyl-CoA dehydrogenase/oxidase N-terminal" evidence="14">
    <location>
        <begin position="82"/>
        <end position="176"/>
    </location>
</feature>
<keyword evidence="8" id="KW-0274">FAD</keyword>
<evidence type="ECO:0000259" key="14">
    <source>
        <dbReference type="Pfam" id="PF02771"/>
    </source>
</evidence>
<name>A0A853FS27_9BURK</name>
<dbReference type="AlphaFoldDB" id="A0A853FS27"/>
<evidence type="ECO:0000256" key="4">
    <source>
        <dbReference type="ARBA" id="ARBA00012033"/>
    </source>
</evidence>
<dbReference type="Pfam" id="PF09317">
    <property type="entry name" value="ACDH_C"/>
    <property type="match status" value="1"/>
</dbReference>
<dbReference type="EMBL" id="JACCEM010000002">
    <property type="protein sequence ID" value="NYT48674.1"/>
    <property type="molecule type" value="Genomic_DNA"/>
</dbReference>
<gene>
    <name evidence="16" type="ORF">H0A72_05065</name>
</gene>
<dbReference type="PANTHER" id="PTHR48083:SF33">
    <property type="entry name" value="ACYL-COENZYME A DEHYDROGENASE"/>
    <property type="match status" value="1"/>
</dbReference>
<dbReference type="Gene3D" id="1.20.140.10">
    <property type="entry name" value="Butyryl-CoA Dehydrogenase, subunit A, domain 3"/>
    <property type="match status" value="1"/>
</dbReference>
<dbReference type="Pfam" id="PF00441">
    <property type="entry name" value="Acyl-CoA_dh_1"/>
    <property type="match status" value="1"/>
</dbReference>
<evidence type="ECO:0000256" key="10">
    <source>
        <dbReference type="ARBA" id="ARBA00047882"/>
    </source>
</evidence>
<dbReference type="EC" id="1.3.8.7" evidence="4"/>
<evidence type="ECO:0000256" key="8">
    <source>
        <dbReference type="ARBA" id="ARBA00022827"/>
    </source>
</evidence>
<dbReference type="PANTHER" id="PTHR48083">
    <property type="entry name" value="MEDIUM-CHAIN SPECIFIC ACYL-COA DEHYDROGENASE, MITOCHONDRIAL-RELATED"/>
    <property type="match status" value="1"/>
</dbReference>
<dbReference type="GO" id="GO:0005737">
    <property type="term" value="C:cytoplasm"/>
    <property type="evidence" value="ECO:0007669"/>
    <property type="project" value="TreeGrafter"/>
</dbReference>
<keyword evidence="17" id="KW-1185">Reference proteome</keyword>
<dbReference type="Proteomes" id="UP000559809">
    <property type="component" value="Unassembled WGS sequence"/>
</dbReference>
<dbReference type="UniPathway" id="UPA00659"/>
<feature type="domain" description="Acyl-CoA dehydrogenase/oxidase C-terminal" evidence="12">
    <location>
        <begin position="303"/>
        <end position="450"/>
    </location>
</feature>
<dbReference type="GO" id="GO:0070991">
    <property type="term" value="F:medium-chain fatty acyl-CoA dehydrogenase activity"/>
    <property type="evidence" value="ECO:0007669"/>
    <property type="project" value="UniProtKB-EC"/>
</dbReference>
<dbReference type="Gene3D" id="2.40.110.10">
    <property type="entry name" value="Butyryl-CoA Dehydrogenase, subunit A, domain 2"/>
    <property type="match status" value="1"/>
</dbReference>
<dbReference type="InterPro" id="IPR050741">
    <property type="entry name" value="Acyl-CoA_dehydrogenase"/>
</dbReference>
<dbReference type="FunFam" id="1.20.140.10:FF:000009">
    <property type="entry name" value="Acyl-CoA dehydrogenase"/>
    <property type="match status" value="1"/>
</dbReference>
<proteinExistence type="inferred from homology"/>
<dbReference type="Pfam" id="PF02771">
    <property type="entry name" value="Acyl-CoA_dh_N"/>
    <property type="match status" value="1"/>
</dbReference>
<dbReference type="FunFam" id="1.10.540.10:FF:000004">
    <property type="entry name" value="Acyl-CoA dehydrogenase"/>
    <property type="match status" value="1"/>
</dbReference>
<comment type="caution">
    <text evidence="16">The sequence shown here is derived from an EMBL/GenBank/DDBJ whole genome shotgun (WGS) entry which is preliminary data.</text>
</comment>
<comment type="pathway">
    <text evidence="2">Lipid metabolism; fatty acid beta-oxidation.</text>
</comment>
<dbReference type="InterPro" id="IPR009075">
    <property type="entry name" value="AcylCo_DH/oxidase_C"/>
</dbReference>
<dbReference type="Pfam" id="PF02770">
    <property type="entry name" value="Acyl-CoA_dh_M"/>
    <property type="match status" value="1"/>
</dbReference>
<dbReference type="NCBIfam" id="NF007000">
    <property type="entry name" value="PRK09463.1"/>
    <property type="match status" value="1"/>
</dbReference>
<dbReference type="Gene3D" id="1.10.540.10">
    <property type="entry name" value="Acyl-CoA dehydrogenase/oxidase, N-terminal domain"/>
    <property type="match status" value="1"/>
</dbReference>
<feature type="domain" description="Acyl-CoA oxidase/dehydrogenase middle" evidence="13">
    <location>
        <begin position="180"/>
        <end position="287"/>
    </location>
</feature>
<protein>
    <recommendedName>
        <fullName evidence="6">Acyl-coenzyme A dehydrogenase</fullName>
        <ecNumber evidence="4">1.3.8.7</ecNumber>
        <ecNumber evidence="5">1.3.8.8</ecNumber>
    </recommendedName>
</protein>
<comment type="similarity">
    <text evidence="3">Belongs to the acyl-CoA dehydrogenase family.</text>
</comment>
<dbReference type="InterPro" id="IPR046373">
    <property type="entry name" value="Acyl-CoA_Oxase/DH_mid-dom_sf"/>
</dbReference>
<evidence type="ECO:0000256" key="11">
    <source>
        <dbReference type="ARBA" id="ARBA00049247"/>
    </source>
</evidence>
<evidence type="ECO:0000256" key="3">
    <source>
        <dbReference type="ARBA" id="ARBA00009347"/>
    </source>
</evidence>
<evidence type="ECO:0000256" key="1">
    <source>
        <dbReference type="ARBA" id="ARBA00001974"/>
    </source>
</evidence>
<comment type="catalytic activity">
    <reaction evidence="10">
        <text>a medium-chain 2,3-saturated fatty acyl-CoA + oxidized [electron-transfer flavoprotein] + H(+) = a medium-chain (2E)-enoyl-CoA + reduced [electron-transfer flavoprotein]</text>
        <dbReference type="Rhea" id="RHEA:14477"/>
        <dbReference type="Rhea" id="RHEA-COMP:10685"/>
        <dbReference type="Rhea" id="RHEA-COMP:10686"/>
        <dbReference type="ChEBI" id="CHEBI:15378"/>
        <dbReference type="ChEBI" id="CHEBI:57692"/>
        <dbReference type="ChEBI" id="CHEBI:58307"/>
        <dbReference type="ChEBI" id="CHEBI:83723"/>
        <dbReference type="ChEBI" id="CHEBI:83726"/>
        <dbReference type="EC" id="1.3.8.7"/>
    </reaction>
</comment>
<evidence type="ECO:0000313" key="17">
    <source>
        <dbReference type="Proteomes" id="UP000559809"/>
    </source>
</evidence>
<evidence type="ECO:0000256" key="7">
    <source>
        <dbReference type="ARBA" id="ARBA00022630"/>
    </source>
</evidence>
<dbReference type="InterPro" id="IPR013786">
    <property type="entry name" value="AcylCoA_DH/ox_N"/>
</dbReference>
<evidence type="ECO:0000313" key="16">
    <source>
        <dbReference type="EMBL" id="NYT48674.1"/>
    </source>
</evidence>
<keyword evidence="7" id="KW-0285">Flavoprotein</keyword>
<comment type="cofactor">
    <cofactor evidence="1">
        <name>FAD</name>
        <dbReference type="ChEBI" id="CHEBI:57692"/>
    </cofactor>
</comment>
<organism evidence="16 17">
    <name type="scientific">Parapusillimonas granuli</name>
    <dbReference type="NCBI Taxonomy" id="380911"/>
    <lineage>
        <taxon>Bacteria</taxon>
        <taxon>Pseudomonadati</taxon>
        <taxon>Pseudomonadota</taxon>
        <taxon>Betaproteobacteria</taxon>
        <taxon>Burkholderiales</taxon>
        <taxon>Alcaligenaceae</taxon>
        <taxon>Parapusillimonas</taxon>
    </lineage>
</organism>
<sequence length="740" mass="80482">MNWRSLRRQWLTEPLYRLARDAMPRMSATEREAIEAGDVWWDAQLFSGKPDWNAMLDVHPPRLTPQEQEFLDGPVAQLCHMLHEWDIVWRDGDLPPEVWAFMKEQGFFGMIIPQEYGGLGFSAYAHSEVVRQISVRSVTAAVTAMVPNSLGPGELLMQFGTQEQREYWLPRLARGEEIPCFGLTSPEAGSDAASMIDTGVVCKQLVDGVETLGVRLNWRKRYITLAPVATVLGLAFKLQDPDALIGSQPEPGISVALVPTNLPGVSIGRRHLPAMQAFQNGPTEGKDVFVPIDALIGGISQAGRGWQMLMSALSAGRGISLPSLSAAACTFAAHTAGAYARVRTQFGIPIGRFEGVQEKLGRLAANAYLVEAARRYTCAGLDLGYKPAVISAIMKLHATERMRQSVNDAMDVHAGKAVIDGPDNYLGNLYRALPVAITVEGANILTRSLIVFGQGAIRSHPYLMQEVLALGDPDQAAGQDAFDALVWKHLAHGARNALRAAGHAWTAGLFASAPGRAGPVSGYYRRLGRYASAFALVSEAALFSLGGSLKRREMLSARLGDILAELFLVSAVLKRWHDEGRHESDLPLVRLCAQQGFCTMEKRLSEVLHNLPARGLALALRALLLPPGLSANAPDDALMANCANILLEPSDTRDRLVGAVWDGHDSPAVEQLERAYELVIEAQPVLDRVRHAGLKDWRLAYEKGAITQAQADTIEAAEAAVARVIEVNDFAPGEFARGPR</sequence>
<dbReference type="GO" id="GO:0050660">
    <property type="term" value="F:flavin adenine dinucleotide binding"/>
    <property type="evidence" value="ECO:0007669"/>
    <property type="project" value="InterPro"/>
</dbReference>
<dbReference type="InterPro" id="IPR036250">
    <property type="entry name" value="AcylCo_DH-like_C"/>
</dbReference>
<comment type="catalytic activity">
    <reaction evidence="11">
        <text>a long-chain 2,3-saturated fatty acyl-CoA + oxidized [electron-transfer flavoprotein] + H(+) = a long-chain (2E)-enoyl-CoA + reduced [electron-transfer flavoprotein]</text>
        <dbReference type="Rhea" id="RHEA:17721"/>
        <dbReference type="Rhea" id="RHEA-COMP:10685"/>
        <dbReference type="Rhea" id="RHEA-COMP:10686"/>
        <dbReference type="ChEBI" id="CHEBI:15378"/>
        <dbReference type="ChEBI" id="CHEBI:57692"/>
        <dbReference type="ChEBI" id="CHEBI:58307"/>
        <dbReference type="ChEBI" id="CHEBI:83721"/>
        <dbReference type="ChEBI" id="CHEBI:83727"/>
        <dbReference type="EC" id="1.3.8.8"/>
    </reaction>
</comment>
<evidence type="ECO:0000256" key="9">
    <source>
        <dbReference type="ARBA" id="ARBA00023002"/>
    </source>
</evidence>
<dbReference type="InterPro" id="IPR015396">
    <property type="entry name" value="FadE_C"/>
</dbReference>
<evidence type="ECO:0000256" key="2">
    <source>
        <dbReference type="ARBA" id="ARBA00005005"/>
    </source>
</evidence>
<evidence type="ECO:0000256" key="5">
    <source>
        <dbReference type="ARBA" id="ARBA00012040"/>
    </source>
</evidence>
<feature type="domain" description="Acyl-CoA dehydrogenase C-terminal bacterial-type" evidence="15">
    <location>
        <begin position="457"/>
        <end position="730"/>
    </location>
</feature>
<dbReference type="SUPFAM" id="SSF56645">
    <property type="entry name" value="Acyl-CoA dehydrogenase NM domain-like"/>
    <property type="match status" value="1"/>
</dbReference>
<evidence type="ECO:0000256" key="6">
    <source>
        <dbReference type="ARBA" id="ARBA00020144"/>
    </source>
</evidence>
<dbReference type="SUPFAM" id="SSF47203">
    <property type="entry name" value="Acyl-CoA dehydrogenase C-terminal domain-like"/>
    <property type="match status" value="1"/>
</dbReference>